<evidence type="ECO:0000313" key="11">
    <source>
        <dbReference type="Proteomes" id="UP001219518"/>
    </source>
</evidence>
<dbReference type="InterPro" id="IPR027806">
    <property type="entry name" value="HARBI1_dom"/>
</dbReference>
<keyword evidence="11" id="KW-1185">Reference proteome</keyword>
<keyword evidence="6" id="KW-0378">Hydrolase</keyword>
<evidence type="ECO:0000256" key="8">
    <source>
        <dbReference type="SAM" id="Phobius"/>
    </source>
</evidence>
<evidence type="ECO:0000256" key="3">
    <source>
        <dbReference type="ARBA" id="ARBA00006958"/>
    </source>
</evidence>
<feature type="transmembrane region" description="Helical" evidence="8">
    <location>
        <begin position="12"/>
        <end position="29"/>
    </location>
</feature>
<dbReference type="GO" id="GO:0046872">
    <property type="term" value="F:metal ion binding"/>
    <property type="evidence" value="ECO:0007669"/>
    <property type="project" value="UniProtKB-KW"/>
</dbReference>
<dbReference type="InterPro" id="IPR045249">
    <property type="entry name" value="HARBI1-like"/>
</dbReference>
<dbReference type="PANTHER" id="PTHR22930">
    <property type="match status" value="1"/>
</dbReference>
<dbReference type="AlphaFoldDB" id="A0AAE1LH35"/>
<evidence type="ECO:0000256" key="5">
    <source>
        <dbReference type="ARBA" id="ARBA00022723"/>
    </source>
</evidence>
<evidence type="ECO:0000259" key="9">
    <source>
        <dbReference type="Pfam" id="PF13359"/>
    </source>
</evidence>
<keyword evidence="7" id="KW-0539">Nucleus</keyword>
<dbReference type="GO" id="GO:0005634">
    <property type="term" value="C:nucleus"/>
    <property type="evidence" value="ECO:0007669"/>
    <property type="project" value="UniProtKB-SubCell"/>
</dbReference>
<evidence type="ECO:0000313" key="10">
    <source>
        <dbReference type="EMBL" id="KAK3919175.1"/>
    </source>
</evidence>
<feature type="domain" description="DDE Tnp4" evidence="9">
    <location>
        <begin position="92"/>
        <end position="231"/>
    </location>
</feature>
<gene>
    <name evidence="10" type="ORF">KUF71_008324</name>
</gene>
<comment type="cofactor">
    <cofactor evidence="1">
        <name>a divalent metal cation</name>
        <dbReference type="ChEBI" id="CHEBI:60240"/>
    </cofactor>
</comment>
<dbReference type="GO" id="GO:0016787">
    <property type="term" value="F:hydrolase activity"/>
    <property type="evidence" value="ECO:0007669"/>
    <property type="project" value="UniProtKB-KW"/>
</dbReference>
<proteinExistence type="inferred from homology"/>
<dbReference type="GO" id="GO:0004518">
    <property type="term" value="F:nuclease activity"/>
    <property type="evidence" value="ECO:0007669"/>
    <property type="project" value="UniProtKB-KW"/>
</dbReference>
<keyword evidence="5" id="KW-0479">Metal-binding</keyword>
<name>A0AAE1LH35_9NEOP</name>
<keyword evidence="8" id="KW-1133">Transmembrane helix</keyword>
<evidence type="ECO:0000256" key="4">
    <source>
        <dbReference type="ARBA" id="ARBA00022722"/>
    </source>
</evidence>
<accession>A0AAE1LH35</accession>
<reference evidence="10" key="1">
    <citation type="submission" date="2021-07" db="EMBL/GenBank/DDBJ databases">
        <authorList>
            <person name="Catto M.A."/>
            <person name="Jacobson A."/>
            <person name="Kennedy G."/>
            <person name="Labadie P."/>
            <person name="Hunt B.G."/>
            <person name="Srinivasan R."/>
        </authorList>
    </citation>
    <scope>NUCLEOTIDE SEQUENCE</scope>
    <source>
        <strain evidence="10">PL_HMW_Pooled</strain>
        <tissue evidence="10">Head</tissue>
    </source>
</reference>
<evidence type="ECO:0000256" key="2">
    <source>
        <dbReference type="ARBA" id="ARBA00004123"/>
    </source>
</evidence>
<comment type="subcellular location">
    <subcellularLocation>
        <location evidence="2">Nucleus</location>
    </subcellularLocation>
</comment>
<reference evidence="10" key="2">
    <citation type="journal article" date="2023" name="BMC Genomics">
        <title>Pest status, molecular evolution, and epigenetic factors derived from the genome assembly of Frankliniella fusca, a thysanopteran phytovirus vector.</title>
        <authorList>
            <person name="Catto M.A."/>
            <person name="Labadie P.E."/>
            <person name="Jacobson A.L."/>
            <person name="Kennedy G.G."/>
            <person name="Srinivasan R."/>
            <person name="Hunt B.G."/>
        </authorList>
    </citation>
    <scope>NUCLEOTIDE SEQUENCE</scope>
    <source>
        <strain evidence="10">PL_HMW_Pooled</strain>
    </source>
</reference>
<dbReference type="Pfam" id="PF13359">
    <property type="entry name" value="DDE_Tnp_4"/>
    <property type="match status" value="1"/>
</dbReference>
<evidence type="ECO:0000256" key="1">
    <source>
        <dbReference type="ARBA" id="ARBA00001968"/>
    </source>
</evidence>
<dbReference type="EMBL" id="JAHWGI010000970">
    <property type="protein sequence ID" value="KAK3919175.1"/>
    <property type="molecule type" value="Genomic_DNA"/>
</dbReference>
<keyword evidence="8" id="KW-0812">Transmembrane</keyword>
<evidence type="ECO:0000256" key="6">
    <source>
        <dbReference type="ARBA" id="ARBA00022801"/>
    </source>
</evidence>
<protein>
    <submittedName>
        <fullName evidence="10">Protein ALP1-like</fullName>
    </submittedName>
</protein>
<keyword evidence="8" id="KW-0472">Membrane</keyword>
<dbReference type="Proteomes" id="UP001219518">
    <property type="component" value="Unassembled WGS sequence"/>
</dbReference>
<organism evidence="10 11">
    <name type="scientific">Frankliniella fusca</name>
    <dbReference type="NCBI Taxonomy" id="407009"/>
    <lineage>
        <taxon>Eukaryota</taxon>
        <taxon>Metazoa</taxon>
        <taxon>Ecdysozoa</taxon>
        <taxon>Arthropoda</taxon>
        <taxon>Hexapoda</taxon>
        <taxon>Insecta</taxon>
        <taxon>Pterygota</taxon>
        <taxon>Neoptera</taxon>
        <taxon>Paraneoptera</taxon>
        <taxon>Thysanoptera</taxon>
        <taxon>Terebrantia</taxon>
        <taxon>Thripoidea</taxon>
        <taxon>Thripidae</taxon>
        <taxon>Frankliniella</taxon>
    </lineage>
</organism>
<dbReference type="PANTHER" id="PTHR22930:SF85">
    <property type="entry name" value="GH03217P-RELATED"/>
    <property type="match status" value="1"/>
</dbReference>
<keyword evidence="4" id="KW-0540">Nuclease</keyword>
<comment type="caution">
    <text evidence="10">The sequence shown here is derived from an EMBL/GenBank/DDBJ whole genome shotgun (WGS) entry which is preliminary data.</text>
</comment>
<evidence type="ECO:0000256" key="7">
    <source>
        <dbReference type="ARBA" id="ARBA00023242"/>
    </source>
</evidence>
<comment type="similarity">
    <text evidence="3">Belongs to the HARBI1 family.</text>
</comment>
<sequence length="289" mass="33342">MQDFMQPQEYARTILCITMYNLCILWWILATPDTFRSVALRFGVSPGVLHCKEIIRVLANLTAETVYWPSERAILKEAGEQRTGFPGAVMAIDGSYIPLFYAPQVEPQRFLNRKFDYAVTLQACADINLVFRDVYCGEPGSPHDSRVFRRSPLSRRLLEQNILADDEHIIGDSAYIFTDKLNYNFRLSSLRSMVERAFGRLKMKWRRLFFLSTKRMDLVVQTIMASITLHNFIIYEGEIPDVELQHIQAEDNFGLEIEGDDLDDGNDYPNVRVEPDHPLLEEARLIGPK</sequence>